<dbReference type="PRINTS" id="PR00598">
    <property type="entry name" value="HTHMARR"/>
</dbReference>
<dbReference type="SMART" id="SM00347">
    <property type="entry name" value="HTH_MARR"/>
    <property type="match status" value="1"/>
</dbReference>
<name>A0ABU3WVU2_9NOCA</name>
<sequence>MPDAATPADDFVDRVRHAWSESYPDLNTRPIDIIGRIIRISSLTLNHLDHELSGSGVTRTEFEVLCALARSPHPLRASEVTSVTGMSGASTTKHTDRLVGLGLVERKRLERDGRVVLLGLTDAGRRVVESEYPRRVTREMHMLDGLSDDELDTLTDLLRRVVFNVEQQTRP</sequence>
<protein>
    <submittedName>
        <fullName evidence="2">MarR family transcriptional regulator</fullName>
    </submittedName>
</protein>
<dbReference type="InterPro" id="IPR036390">
    <property type="entry name" value="WH_DNA-bd_sf"/>
</dbReference>
<proteinExistence type="predicted"/>
<evidence type="ECO:0000259" key="1">
    <source>
        <dbReference type="PROSITE" id="PS50995"/>
    </source>
</evidence>
<gene>
    <name evidence="2" type="ORF">F8M49_26880</name>
</gene>
<accession>A0ABU3WVU2</accession>
<dbReference type="SUPFAM" id="SSF46785">
    <property type="entry name" value="Winged helix' DNA-binding domain"/>
    <property type="match status" value="1"/>
</dbReference>
<dbReference type="EMBL" id="WBMO01000005">
    <property type="protein sequence ID" value="MDV2478123.1"/>
    <property type="molecule type" value="Genomic_DNA"/>
</dbReference>
<dbReference type="InterPro" id="IPR039422">
    <property type="entry name" value="MarR/SlyA-like"/>
</dbReference>
<dbReference type="Pfam" id="PF12802">
    <property type="entry name" value="MarR_2"/>
    <property type="match status" value="1"/>
</dbReference>
<comment type="caution">
    <text evidence="2">The sequence shown here is derived from an EMBL/GenBank/DDBJ whole genome shotgun (WGS) entry which is preliminary data.</text>
</comment>
<organism evidence="2 3">
    <name type="scientific">Rhodococcus zopfii</name>
    <dbReference type="NCBI Taxonomy" id="43772"/>
    <lineage>
        <taxon>Bacteria</taxon>
        <taxon>Bacillati</taxon>
        <taxon>Actinomycetota</taxon>
        <taxon>Actinomycetes</taxon>
        <taxon>Mycobacteriales</taxon>
        <taxon>Nocardiaceae</taxon>
        <taxon>Rhodococcus</taxon>
    </lineage>
</organism>
<dbReference type="PANTHER" id="PTHR33164:SF43">
    <property type="entry name" value="HTH-TYPE TRANSCRIPTIONAL REPRESSOR YETL"/>
    <property type="match status" value="1"/>
</dbReference>
<dbReference type="InterPro" id="IPR036388">
    <property type="entry name" value="WH-like_DNA-bd_sf"/>
</dbReference>
<feature type="domain" description="HTH marR-type" evidence="1">
    <location>
        <begin position="30"/>
        <end position="163"/>
    </location>
</feature>
<reference evidence="2 3" key="1">
    <citation type="submission" date="2019-10" db="EMBL/GenBank/DDBJ databases">
        <title>Draft Genome Assembly of Rhodococcus zopfii DSM44189.</title>
        <authorList>
            <person name="Sutton J.M."/>
            <person name="Akob D.M."/>
            <person name="Bushman T.J."/>
        </authorList>
    </citation>
    <scope>NUCLEOTIDE SEQUENCE [LARGE SCALE GENOMIC DNA]</scope>
    <source>
        <strain evidence="2 3">DSM 44189</strain>
    </source>
</reference>
<dbReference type="Proteomes" id="UP001275440">
    <property type="component" value="Unassembled WGS sequence"/>
</dbReference>
<dbReference type="InterPro" id="IPR000835">
    <property type="entry name" value="HTH_MarR-typ"/>
</dbReference>
<evidence type="ECO:0000313" key="2">
    <source>
        <dbReference type="EMBL" id="MDV2478123.1"/>
    </source>
</evidence>
<dbReference type="PANTHER" id="PTHR33164">
    <property type="entry name" value="TRANSCRIPTIONAL REGULATOR, MARR FAMILY"/>
    <property type="match status" value="1"/>
</dbReference>
<evidence type="ECO:0000313" key="3">
    <source>
        <dbReference type="Proteomes" id="UP001275440"/>
    </source>
</evidence>
<keyword evidence="3" id="KW-1185">Reference proteome</keyword>
<dbReference type="PROSITE" id="PS50995">
    <property type="entry name" value="HTH_MARR_2"/>
    <property type="match status" value="1"/>
</dbReference>
<dbReference type="Gene3D" id="1.10.10.10">
    <property type="entry name" value="Winged helix-like DNA-binding domain superfamily/Winged helix DNA-binding domain"/>
    <property type="match status" value="1"/>
</dbReference>